<dbReference type="HAMAP" id="MF_00568">
    <property type="entry name" value="NadA_type2"/>
    <property type="match status" value="1"/>
</dbReference>
<dbReference type="NCBIfam" id="NF006879">
    <property type="entry name" value="PRK09375.1-4"/>
    <property type="match status" value="1"/>
</dbReference>
<keyword evidence="16" id="KW-1185">Reference proteome</keyword>
<feature type="binding site" evidence="14">
    <location>
        <position position="129"/>
    </location>
    <ligand>
        <name>iminosuccinate</name>
        <dbReference type="ChEBI" id="CHEBI:77875"/>
    </ligand>
</feature>
<accession>A0A1C0A8E0</accession>
<evidence type="ECO:0000256" key="6">
    <source>
        <dbReference type="ARBA" id="ARBA00022490"/>
    </source>
</evidence>
<dbReference type="PANTHER" id="PTHR30573">
    <property type="entry name" value="QUINOLINATE SYNTHETASE A"/>
    <property type="match status" value="1"/>
</dbReference>
<evidence type="ECO:0000256" key="2">
    <source>
        <dbReference type="ARBA" id="ARBA00004496"/>
    </source>
</evidence>
<protein>
    <recommendedName>
        <fullName evidence="13 14">Quinolinate synthase</fullName>
        <ecNumber evidence="4 14">2.5.1.72</ecNumber>
    </recommendedName>
</protein>
<evidence type="ECO:0000313" key="16">
    <source>
        <dbReference type="Proteomes" id="UP000093514"/>
    </source>
</evidence>
<dbReference type="GO" id="GO:0005737">
    <property type="term" value="C:cytoplasm"/>
    <property type="evidence" value="ECO:0007669"/>
    <property type="project" value="UniProtKB-SubCell"/>
</dbReference>
<evidence type="ECO:0000256" key="8">
    <source>
        <dbReference type="ARBA" id="ARBA00022679"/>
    </source>
</evidence>
<dbReference type="EC" id="2.5.1.72" evidence="4 14"/>
<keyword evidence="11 14" id="KW-0411">Iron-sulfur</keyword>
<dbReference type="Proteomes" id="UP000093514">
    <property type="component" value="Unassembled WGS sequence"/>
</dbReference>
<dbReference type="OrthoDB" id="9801204at2"/>
<dbReference type="InterPro" id="IPR003473">
    <property type="entry name" value="NadA"/>
</dbReference>
<feature type="binding site" evidence="14">
    <location>
        <begin position="112"/>
        <end position="114"/>
    </location>
    <ligand>
        <name>iminosuccinate</name>
        <dbReference type="ChEBI" id="CHEBI:77875"/>
    </ligand>
</feature>
<keyword evidence="7 14" id="KW-0662">Pyridine nucleotide biosynthesis</keyword>
<organism evidence="15 16">
    <name type="scientific">Orenia metallireducens</name>
    <dbReference type="NCBI Taxonomy" id="1413210"/>
    <lineage>
        <taxon>Bacteria</taxon>
        <taxon>Bacillati</taxon>
        <taxon>Bacillota</taxon>
        <taxon>Clostridia</taxon>
        <taxon>Halanaerobiales</taxon>
        <taxon>Halobacteroidaceae</taxon>
        <taxon>Orenia</taxon>
    </lineage>
</organism>
<evidence type="ECO:0000256" key="9">
    <source>
        <dbReference type="ARBA" id="ARBA00022723"/>
    </source>
</evidence>
<keyword evidence="6 14" id="KW-0963">Cytoplasm</keyword>
<comment type="subcellular location">
    <subcellularLocation>
        <location evidence="2 14">Cytoplasm</location>
    </subcellularLocation>
</comment>
<dbReference type="SUPFAM" id="SSF142754">
    <property type="entry name" value="NadA-like"/>
    <property type="match status" value="1"/>
</dbReference>
<keyword evidence="8 14" id="KW-0808">Transferase</keyword>
<comment type="cofactor">
    <cofactor evidence="14">
        <name>[4Fe-4S] cluster</name>
        <dbReference type="ChEBI" id="CHEBI:49883"/>
    </cofactor>
    <text evidence="14">Binds 1 [4Fe-4S] cluster per subunit.</text>
</comment>
<comment type="similarity">
    <text evidence="14">Belongs to the quinolinate synthase family. Type 2 subfamily.</text>
</comment>
<feature type="binding site" evidence="14">
    <location>
        <position position="259"/>
    </location>
    <ligand>
        <name>[4Fe-4S] cluster</name>
        <dbReference type="ChEBI" id="CHEBI:49883"/>
    </ligand>
</feature>
<evidence type="ECO:0000313" key="15">
    <source>
        <dbReference type="EMBL" id="OCL26481.1"/>
    </source>
</evidence>
<dbReference type="NCBIfam" id="TIGR00550">
    <property type="entry name" value="nadA"/>
    <property type="match status" value="1"/>
</dbReference>
<dbReference type="InterPro" id="IPR036094">
    <property type="entry name" value="NadA_sf"/>
</dbReference>
<dbReference type="PANTHER" id="PTHR30573:SF0">
    <property type="entry name" value="QUINOLINATE SYNTHASE, CHLOROPLASTIC"/>
    <property type="match status" value="1"/>
</dbReference>
<evidence type="ECO:0000256" key="10">
    <source>
        <dbReference type="ARBA" id="ARBA00023004"/>
    </source>
</evidence>
<comment type="pathway">
    <text evidence="3 14">Cofactor biosynthesis; NAD(+) biosynthesis; quinolinate from iminoaspartate: step 1/1.</text>
</comment>
<sequence>MMKEDLVNKINKLKRERNAIILAHYYQIDEVQAIADYTGDSLGLSRKAAETDADVIVFCGVDFMAESAAILSPDKTVLLPERDAGCPMADMVTADALREKKQEYPDATVVCYVNSSAEVKAESDVCCTSSNAIDIINAIDNDQILFVPDQNLGHYVSQQTDKEIILWEGFCITHHRVKDDSIHRVRELHPDAEILVHPECRPEVVELADFVGSTAQILNYARQSEVDKMIIGTEMGILYQLKQDSPNKQFYFLNQGLICQNMKKTALHHVAEALEKMKYQVSVDEATRIKAREALDKMLELSK</sequence>
<keyword evidence="9 14" id="KW-0479">Metal-binding</keyword>
<comment type="function">
    <text evidence="1 14">Catalyzes the condensation of iminoaspartate with dihydroxyacetone phosphate to form quinolinate.</text>
</comment>
<evidence type="ECO:0000256" key="7">
    <source>
        <dbReference type="ARBA" id="ARBA00022642"/>
    </source>
</evidence>
<keyword evidence="5 14" id="KW-0004">4Fe-4S</keyword>
<comment type="caution">
    <text evidence="15">The sequence shown here is derived from an EMBL/GenBank/DDBJ whole genome shotgun (WGS) entry which is preliminary data.</text>
</comment>
<dbReference type="GO" id="GO:0008987">
    <property type="term" value="F:quinolinate synthetase A activity"/>
    <property type="evidence" value="ECO:0007669"/>
    <property type="project" value="UniProtKB-UniRule"/>
</dbReference>
<feature type="binding site" evidence="14">
    <location>
        <position position="41"/>
    </location>
    <ligand>
        <name>iminosuccinate</name>
        <dbReference type="ChEBI" id="CHEBI:77875"/>
    </ligand>
</feature>
<evidence type="ECO:0000256" key="12">
    <source>
        <dbReference type="ARBA" id="ARBA00050125"/>
    </source>
</evidence>
<feature type="binding site" evidence="14">
    <location>
        <position position="171"/>
    </location>
    <ligand>
        <name>[4Fe-4S] cluster</name>
        <dbReference type="ChEBI" id="CHEBI:49883"/>
    </ligand>
</feature>
<evidence type="ECO:0000256" key="1">
    <source>
        <dbReference type="ARBA" id="ARBA00003791"/>
    </source>
</evidence>
<reference evidence="16" key="1">
    <citation type="submission" date="2016-07" db="EMBL/GenBank/DDBJ databases">
        <authorList>
            <person name="Florea S."/>
            <person name="Webb J.S."/>
            <person name="Jaromczyk J."/>
            <person name="Schardl C.L."/>
        </authorList>
    </citation>
    <scope>NUCLEOTIDE SEQUENCE [LARGE SCALE GENOMIC DNA]</scope>
    <source>
        <strain evidence="16">Z6</strain>
    </source>
</reference>
<dbReference type="FunFam" id="3.40.50.10800:FF:000003">
    <property type="entry name" value="Quinolinate synthase A"/>
    <property type="match status" value="1"/>
</dbReference>
<dbReference type="Gene3D" id="3.40.50.10800">
    <property type="entry name" value="NadA-like"/>
    <property type="match status" value="3"/>
</dbReference>
<comment type="catalytic activity">
    <reaction evidence="12">
        <text>iminosuccinate + dihydroxyacetone phosphate = quinolinate + phosphate + 2 H2O + H(+)</text>
        <dbReference type="Rhea" id="RHEA:25888"/>
        <dbReference type="ChEBI" id="CHEBI:15377"/>
        <dbReference type="ChEBI" id="CHEBI:15378"/>
        <dbReference type="ChEBI" id="CHEBI:29959"/>
        <dbReference type="ChEBI" id="CHEBI:43474"/>
        <dbReference type="ChEBI" id="CHEBI:57642"/>
        <dbReference type="ChEBI" id="CHEBI:77875"/>
        <dbReference type="EC" id="2.5.1.72"/>
    </reaction>
    <physiologicalReaction direction="left-to-right" evidence="12">
        <dbReference type="Rhea" id="RHEA:25889"/>
    </physiologicalReaction>
</comment>
<dbReference type="FunFam" id="3.40.50.10800:FF:000001">
    <property type="entry name" value="Quinolinate synthase A"/>
    <property type="match status" value="1"/>
</dbReference>
<evidence type="ECO:0000256" key="11">
    <source>
        <dbReference type="ARBA" id="ARBA00023014"/>
    </source>
</evidence>
<feature type="binding site" evidence="14">
    <location>
        <begin position="197"/>
        <end position="199"/>
    </location>
    <ligand>
        <name>iminosuccinate</name>
        <dbReference type="ChEBI" id="CHEBI:77875"/>
    </ligand>
</feature>
<gene>
    <name evidence="14" type="primary">nadA</name>
    <name evidence="15" type="ORF">U472_10820</name>
</gene>
<evidence type="ECO:0000256" key="13">
    <source>
        <dbReference type="ARBA" id="ARBA00073059"/>
    </source>
</evidence>
<keyword evidence="10 14" id="KW-0408">Iron</keyword>
<feature type="binding site" evidence="14">
    <location>
        <position position="214"/>
    </location>
    <ligand>
        <name>iminosuccinate</name>
        <dbReference type="ChEBI" id="CHEBI:77875"/>
    </ligand>
</feature>
<dbReference type="Pfam" id="PF02445">
    <property type="entry name" value="NadA"/>
    <property type="match status" value="1"/>
</dbReference>
<dbReference type="GO" id="GO:0051539">
    <property type="term" value="F:4 iron, 4 sulfur cluster binding"/>
    <property type="evidence" value="ECO:0007669"/>
    <property type="project" value="UniProtKB-KW"/>
</dbReference>
<dbReference type="GO" id="GO:0034628">
    <property type="term" value="P:'de novo' NAD+ biosynthetic process from L-aspartate"/>
    <property type="evidence" value="ECO:0007669"/>
    <property type="project" value="TreeGrafter"/>
</dbReference>
<dbReference type="InterPro" id="IPR023066">
    <property type="entry name" value="Quinolinate_synth_type2"/>
</dbReference>
<evidence type="ECO:0000256" key="14">
    <source>
        <dbReference type="HAMAP-Rule" id="MF_00568"/>
    </source>
</evidence>
<evidence type="ECO:0000256" key="5">
    <source>
        <dbReference type="ARBA" id="ARBA00022485"/>
    </source>
</evidence>
<dbReference type="NCBIfam" id="NF006878">
    <property type="entry name" value="PRK09375.1-2"/>
    <property type="match status" value="1"/>
</dbReference>
<dbReference type="AlphaFoldDB" id="A0A1C0A8E0"/>
<evidence type="ECO:0000256" key="3">
    <source>
        <dbReference type="ARBA" id="ARBA00005065"/>
    </source>
</evidence>
<dbReference type="UniPathway" id="UPA00253">
    <property type="reaction ID" value="UER00327"/>
</dbReference>
<name>A0A1C0A8E0_9FIRM</name>
<feature type="binding site" evidence="14">
    <location>
        <position position="24"/>
    </location>
    <ligand>
        <name>iminosuccinate</name>
        <dbReference type="ChEBI" id="CHEBI:77875"/>
    </ligand>
</feature>
<proteinExistence type="inferred from homology"/>
<dbReference type="EMBL" id="LWDV01000009">
    <property type="protein sequence ID" value="OCL26481.1"/>
    <property type="molecule type" value="Genomic_DNA"/>
</dbReference>
<evidence type="ECO:0000256" key="4">
    <source>
        <dbReference type="ARBA" id="ARBA00012669"/>
    </source>
</evidence>
<dbReference type="GO" id="GO:0046872">
    <property type="term" value="F:metal ion binding"/>
    <property type="evidence" value="ECO:0007669"/>
    <property type="project" value="UniProtKB-KW"/>
</dbReference>
<feature type="binding site" evidence="14">
    <location>
        <position position="86"/>
    </location>
    <ligand>
        <name>[4Fe-4S] cluster</name>
        <dbReference type="ChEBI" id="CHEBI:49883"/>
    </ligand>
</feature>
<reference evidence="15 16" key="2">
    <citation type="submission" date="2016-08" db="EMBL/GenBank/DDBJ databases">
        <title>Orenia metallireducens sp. nov. strain Z6, a Novel Metal-reducing Firmicute from the Deep Subsurface.</title>
        <authorList>
            <person name="Maxim B.I."/>
            <person name="Kenneth K."/>
            <person name="Flynn T.M."/>
            <person name="Oloughlin E.J."/>
            <person name="Locke R.A."/>
            <person name="Weber J.R."/>
            <person name="Egan S.M."/>
            <person name="Mackie R.I."/>
            <person name="Cann I.K."/>
        </authorList>
    </citation>
    <scope>NUCLEOTIDE SEQUENCE [LARGE SCALE GENOMIC DNA]</scope>
    <source>
        <strain evidence="15 16">Z6</strain>
    </source>
</reference>